<keyword evidence="6 7" id="KW-0472">Membrane</keyword>
<comment type="subcellular location">
    <subcellularLocation>
        <location evidence="1 7">Cell membrane</location>
        <topology evidence="1 7">Multi-pass membrane protein</topology>
    </subcellularLocation>
</comment>
<dbReference type="CDD" id="cd06261">
    <property type="entry name" value="TM_PBP2"/>
    <property type="match status" value="1"/>
</dbReference>
<dbReference type="InterPro" id="IPR050366">
    <property type="entry name" value="BP-dependent_transpt_permease"/>
</dbReference>
<dbReference type="PANTHER" id="PTHR43386:SF6">
    <property type="entry name" value="ABC TRANSPORTER PERMEASE PROTEIN"/>
    <property type="match status" value="1"/>
</dbReference>
<gene>
    <name evidence="9" type="ORF">E1218_19075</name>
</gene>
<dbReference type="Proteomes" id="UP000295172">
    <property type="component" value="Unassembled WGS sequence"/>
</dbReference>
<dbReference type="GO" id="GO:0055085">
    <property type="term" value="P:transmembrane transport"/>
    <property type="evidence" value="ECO:0007669"/>
    <property type="project" value="InterPro"/>
</dbReference>
<keyword evidence="4 7" id="KW-0812">Transmembrane</keyword>
<organism evidence="9 10">
    <name type="scientific">Kribbella turkmenica</name>
    <dbReference type="NCBI Taxonomy" id="2530375"/>
    <lineage>
        <taxon>Bacteria</taxon>
        <taxon>Bacillati</taxon>
        <taxon>Actinomycetota</taxon>
        <taxon>Actinomycetes</taxon>
        <taxon>Propionibacteriales</taxon>
        <taxon>Kribbellaceae</taxon>
        <taxon>Kribbella</taxon>
    </lineage>
</organism>
<evidence type="ECO:0000256" key="7">
    <source>
        <dbReference type="RuleBase" id="RU363032"/>
    </source>
</evidence>
<comment type="similarity">
    <text evidence="7">Belongs to the binding-protein-dependent transport system permease family.</text>
</comment>
<dbReference type="Gene3D" id="1.10.3720.10">
    <property type="entry name" value="MetI-like"/>
    <property type="match status" value="1"/>
</dbReference>
<feature type="transmembrane region" description="Helical" evidence="7">
    <location>
        <begin position="28"/>
        <end position="48"/>
    </location>
</feature>
<keyword evidence="5 7" id="KW-1133">Transmembrane helix</keyword>
<keyword evidence="2 7" id="KW-0813">Transport</keyword>
<feature type="transmembrane region" description="Helical" evidence="7">
    <location>
        <begin position="153"/>
        <end position="171"/>
    </location>
</feature>
<protein>
    <submittedName>
        <fullName evidence="9">ABC transporter permease</fullName>
    </submittedName>
</protein>
<dbReference type="InterPro" id="IPR000515">
    <property type="entry name" value="MetI-like"/>
</dbReference>
<feature type="transmembrane region" description="Helical" evidence="7">
    <location>
        <begin position="92"/>
        <end position="116"/>
    </location>
</feature>
<evidence type="ECO:0000259" key="8">
    <source>
        <dbReference type="PROSITE" id="PS50928"/>
    </source>
</evidence>
<keyword evidence="10" id="KW-1185">Reference proteome</keyword>
<dbReference type="RefSeq" id="WP_132321993.1">
    <property type="nucleotide sequence ID" value="NZ_SMKR01000080.1"/>
</dbReference>
<dbReference type="PROSITE" id="PS50928">
    <property type="entry name" value="ABC_TM1"/>
    <property type="match status" value="1"/>
</dbReference>
<evidence type="ECO:0000256" key="3">
    <source>
        <dbReference type="ARBA" id="ARBA00022475"/>
    </source>
</evidence>
<dbReference type="GO" id="GO:0005886">
    <property type="term" value="C:plasma membrane"/>
    <property type="evidence" value="ECO:0007669"/>
    <property type="project" value="UniProtKB-SubCell"/>
</dbReference>
<evidence type="ECO:0000313" key="10">
    <source>
        <dbReference type="Proteomes" id="UP000295172"/>
    </source>
</evidence>
<name>A0A4R4WY09_9ACTN</name>
<feature type="domain" description="ABC transmembrane type-1" evidence="8">
    <location>
        <begin position="88"/>
        <end position="278"/>
    </location>
</feature>
<feature type="transmembrane region" description="Helical" evidence="7">
    <location>
        <begin position="128"/>
        <end position="147"/>
    </location>
</feature>
<evidence type="ECO:0000256" key="2">
    <source>
        <dbReference type="ARBA" id="ARBA00022448"/>
    </source>
</evidence>
<dbReference type="SUPFAM" id="SSF161098">
    <property type="entry name" value="MetI-like"/>
    <property type="match status" value="1"/>
</dbReference>
<comment type="caution">
    <text evidence="9">The sequence shown here is derived from an EMBL/GenBank/DDBJ whole genome shotgun (WGS) entry which is preliminary data.</text>
</comment>
<dbReference type="Pfam" id="PF00528">
    <property type="entry name" value="BPD_transp_1"/>
    <property type="match status" value="1"/>
</dbReference>
<dbReference type="InterPro" id="IPR035906">
    <property type="entry name" value="MetI-like_sf"/>
</dbReference>
<reference evidence="9 10" key="1">
    <citation type="submission" date="2019-02" db="EMBL/GenBank/DDBJ databases">
        <title>Draft genome sequences of novel Actinobacteria.</title>
        <authorList>
            <person name="Sahin N."/>
            <person name="Ay H."/>
            <person name="Saygin H."/>
        </authorList>
    </citation>
    <scope>NUCLEOTIDE SEQUENCE [LARGE SCALE GENOMIC DNA]</scope>
    <source>
        <strain evidence="9 10">16K104</strain>
    </source>
</reference>
<feature type="transmembrane region" description="Helical" evidence="7">
    <location>
        <begin position="210"/>
        <end position="233"/>
    </location>
</feature>
<evidence type="ECO:0000256" key="1">
    <source>
        <dbReference type="ARBA" id="ARBA00004651"/>
    </source>
</evidence>
<proteinExistence type="inferred from homology"/>
<dbReference type="AlphaFoldDB" id="A0A4R4WY09"/>
<evidence type="ECO:0000256" key="6">
    <source>
        <dbReference type="ARBA" id="ARBA00023136"/>
    </source>
</evidence>
<keyword evidence="3" id="KW-1003">Cell membrane</keyword>
<feature type="transmembrane region" description="Helical" evidence="7">
    <location>
        <begin position="260"/>
        <end position="281"/>
    </location>
</feature>
<evidence type="ECO:0000256" key="4">
    <source>
        <dbReference type="ARBA" id="ARBA00022692"/>
    </source>
</evidence>
<evidence type="ECO:0000313" key="9">
    <source>
        <dbReference type="EMBL" id="TDD22641.1"/>
    </source>
</evidence>
<dbReference type="EMBL" id="SMKR01000080">
    <property type="protein sequence ID" value="TDD22641.1"/>
    <property type="molecule type" value="Genomic_DNA"/>
</dbReference>
<evidence type="ECO:0000256" key="5">
    <source>
        <dbReference type="ARBA" id="ARBA00022989"/>
    </source>
</evidence>
<accession>A0A4R4WY09</accession>
<sequence>MPAAGESIEAVVAAVPRDRRRLLRRPRIAIPLGVVVLILVVAAVPGLFAHTDPRACDLGNSGTGMVAGHPFGFDIQGCDLYSNVVYGTRSSVTIGFTVTAGCVLIALVLGCVAAYYRGVVDAVISRTMDIFFGFPALVGQVVILNTLHQRNVVVVSAVLILFAWPAMTRLMRSAALATVDLDFVKAARGLGAGPVRVIARHVLPNSFAPILAVASLGVGGMITAESALTFLGVGLRAPSISWGVQLNQAQDSFREHPHLLLFPSLFLSVTVLSFVMLGDALRDTFDPRSR</sequence>
<dbReference type="PANTHER" id="PTHR43386">
    <property type="entry name" value="OLIGOPEPTIDE TRANSPORT SYSTEM PERMEASE PROTEIN APPC"/>
    <property type="match status" value="1"/>
</dbReference>
<dbReference type="OrthoDB" id="8906042at2"/>